<proteinExistence type="predicted"/>
<keyword evidence="2" id="KW-1185">Reference proteome</keyword>
<gene>
    <name evidence="1" type="ORF">SCLAV_0248</name>
</gene>
<dbReference type="SUPFAM" id="SSF159275">
    <property type="entry name" value="PA1994-like"/>
    <property type="match status" value="1"/>
</dbReference>
<dbReference type="Pfam" id="PF06475">
    <property type="entry name" value="Glycolipid_bind"/>
    <property type="match status" value="1"/>
</dbReference>
<organism evidence="1 2">
    <name type="scientific">Streptomyces clavuligerus</name>
    <dbReference type="NCBI Taxonomy" id="1901"/>
    <lineage>
        <taxon>Bacteria</taxon>
        <taxon>Bacillati</taxon>
        <taxon>Actinomycetota</taxon>
        <taxon>Actinomycetes</taxon>
        <taxon>Kitasatosporales</taxon>
        <taxon>Streptomycetaceae</taxon>
        <taxon>Streptomyces</taxon>
    </lineage>
</organism>
<dbReference type="Proteomes" id="UP000002357">
    <property type="component" value="Chromosome"/>
</dbReference>
<dbReference type="InterPro" id="IPR009467">
    <property type="entry name" value="Glycolipid-bd_prot_put"/>
</dbReference>
<dbReference type="eggNOG" id="COG3554">
    <property type="taxonomic scope" value="Bacteria"/>
</dbReference>
<sequence>MPVLRHRLHREPGEREFLMAWVQVPELTVRPSPQRYTRLGPAADGGALIRYTSGEFQRDITVDRDGFVVDYPGLARRIGPAHG</sequence>
<evidence type="ECO:0000313" key="1">
    <source>
        <dbReference type="EMBL" id="EFG05324.1"/>
    </source>
</evidence>
<dbReference type="AlphaFoldDB" id="E2Q777"/>
<dbReference type="EMBL" id="CM000913">
    <property type="protein sequence ID" value="EFG05324.1"/>
    <property type="molecule type" value="Genomic_DNA"/>
</dbReference>
<accession>E2Q777</accession>
<name>E2Q777_STRCL</name>
<reference evidence="1 2" key="1">
    <citation type="journal article" date="2010" name="Genome Biol. Evol.">
        <title>The sequence of a 1.8-mb bacterial linear plasmid reveals a rich evolutionary reservoir of secondary metabolic pathways.</title>
        <authorList>
            <person name="Medema M.H."/>
            <person name="Trefzer A."/>
            <person name="Kovalchuk A."/>
            <person name="van den Berg M."/>
            <person name="Mueller U."/>
            <person name="Heijne W."/>
            <person name="Wu L."/>
            <person name="Alam M.T."/>
            <person name="Ronning C.M."/>
            <person name="Nierman W.C."/>
            <person name="Bovenberg R.A.L."/>
            <person name="Breitling R."/>
            <person name="Takano E."/>
        </authorList>
    </citation>
    <scope>NUCLEOTIDE SEQUENCE [LARGE SCALE GENOMIC DNA]</scope>
    <source>
        <strain evidence="2">ATCC 27064 / DSM 738 / JCM 4710 / NBRC 13307 / NCIMB 12785 / NRRL 3585 / VKM Ac-602</strain>
    </source>
</reference>
<protein>
    <submittedName>
        <fullName evidence="1">DUF1089 domain-containing protein</fullName>
    </submittedName>
</protein>
<evidence type="ECO:0000313" key="2">
    <source>
        <dbReference type="Proteomes" id="UP000002357"/>
    </source>
</evidence>